<dbReference type="EMBL" id="DMUP01000160">
    <property type="protein sequence ID" value="HAR56500.1"/>
    <property type="molecule type" value="Genomic_DNA"/>
</dbReference>
<dbReference type="AlphaFoldDB" id="A0A348WPN8"/>
<accession>A0A348WPN8</accession>
<gene>
    <name evidence="2" type="ORF">DCR58_06915</name>
</gene>
<evidence type="ECO:0000256" key="1">
    <source>
        <dbReference type="SAM" id="SignalP"/>
    </source>
</evidence>
<name>A0A348WPN8_9GAMM</name>
<sequence length="255" mass="29289">MRFKGLVACLFLVFSVAAEASSRWVSLNQCLDYLLIDWAPEQVVGITGLDETLINEKHRAHFGRLENILRLQPDRVFATEYNNPKLIRLLRQYTEVEVLPQPSSLARYDEWVIQLSQYAQLAPHARAHQQQLEQAMKQAQQVAQKVIILMPNQFSWGTASWADELISAMHWKNLAAPFGENLVSLTLEEVIKLTPDRYLLEGFSRAHYALANEWLYHPLLQEHLEKTPTQQIPPRLSSCPVVFADDYLKAIQGKL</sequence>
<dbReference type="STRING" id="314276.OS145_10050"/>
<feature type="chain" id="PRO_5016699975" description="Fe/B12 periplasmic-binding domain-containing protein" evidence="1">
    <location>
        <begin position="21"/>
        <end position="255"/>
    </location>
</feature>
<evidence type="ECO:0008006" key="4">
    <source>
        <dbReference type="Google" id="ProtNLM"/>
    </source>
</evidence>
<dbReference type="Proteomes" id="UP000262878">
    <property type="component" value="Unassembled WGS sequence"/>
</dbReference>
<evidence type="ECO:0000313" key="3">
    <source>
        <dbReference type="Proteomes" id="UP000262878"/>
    </source>
</evidence>
<comment type="caution">
    <text evidence="2">The sequence shown here is derived from an EMBL/GenBank/DDBJ whole genome shotgun (WGS) entry which is preliminary data.</text>
</comment>
<feature type="signal peptide" evidence="1">
    <location>
        <begin position="1"/>
        <end position="20"/>
    </location>
</feature>
<dbReference type="Gene3D" id="3.40.50.1980">
    <property type="entry name" value="Nitrogenase molybdenum iron protein domain"/>
    <property type="match status" value="1"/>
</dbReference>
<dbReference type="SUPFAM" id="SSF53807">
    <property type="entry name" value="Helical backbone' metal receptor"/>
    <property type="match status" value="1"/>
</dbReference>
<proteinExistence type="predicted"/>
<reference evidence="2 3" key="1">
    <citation type="journal article" date="2018" name="Nat. Biotechnol.">
        <title>A standardized bacterial taxonomy based on genome phylogeny substantially revises the tree of life.</title>
        <authorList>
            <person name="Parks D.H."/>
            <person name="Chuvochina M."/>
            <person name="Waite D.W."/>
            <person name="Rinke C."/>
            <person name="Skarshewski A."/>
            <person name="Chaumeil P.A."/>
            <person name="Hugenholtz P."/>
        </authorList>
    </citation>
    <scope>NUCLEOTIDE SEQUENCE [LARGE SCALE GENOMIC DNA]</scope>
    <source>
        <strain evidence="2">UBA9360</strain>
    </source>
</reference>
<protein>
    <recommendedName>
        <fullName evidence="4">Fe/B12 periplasmic-binding domain-containing protein</fullName>
    </recommendedName>
</protein>
<organism evidence="2 3">
    <name type="scientific">Idiomarina baltica</name>
    <dbReference type="NCBI Taxonomy" id="190892"/>
    <lineage>
        <taxon>Bacteria</taxon>
        <taxon>Pseudomonadati</taxon>
        <taxon>Pseudomonadota</taxon>
        <taxon>Gammaproteobacteria</taxon>
        <taxon>Alteromonadales</taxon>
        <taxon>Idiomarinaceae</taxon>
        <taxon>Idiomarina</taxon>
    </lineage>
</organism>
<evidence type="ECO:0000313" key="2">
    <source>
        <dbReference type="EMBL" id="HAR56500.1"/>
    </source>
</evidence>
<keyword evidence="1" id="KW-0732">Signal</keyword>